<accession>A0ABY5S5N6</accession>
<dbReference type="Gene3D" id="1.20.120.680">
    <property type="entry name" value="Formiminotetrahydrofolate cyclodeaminase monomer, up-and-down helical bundle"/>
    <property type="match status" value="1"/>
</dbReference>
<organism evidence="2 3">
    <name type="scientific">Paenibacillus spongiae</name>
    <dbReference type="NCBI Taxonomy" id="2909671"/>
    <lineage>
        <taxon>Bacteria</taxon>
        <taxon>Bacillati</taxon>
        <taxon>Bacillota</taxon>
        <taxon>Bacilli</taxon>
        <taxon>Bacillales</taxon>
        <taxon>Paenibacillaceae</taxon>
        <taxon>Paenibacillus</taxon>
    </lineage>
</organism>
<dbReference type="Pfam" id="PF04961">
    <property type="entry name" value="FTCD_C"/>
    <property type="match status" value="1"/>
</dbReference>
<gene>
    <name evidence="2" type="ORF">L1F29_26595</name>
</gene>
<reference evidence="2" key="1">
    <citation type="submission" date="2022-01" db="EMBL/GenBank/DDBJ databases">
        <title>Paenibacillus spongiae sp. nov., isolated from marine sponge.</title>
        <authorList>
            <person name="Li Z."/>
            <person name="Zhang M."/>
        </authorList>
    </citation>
    <scope>NUCLEOTIDE SEQUENCE</scope>
    <source>
        <strain evidence="2">PHS-Z3</strain>
    </source>
</reference>
<name>A0ABY5S5N6_9BACL</name>
<feature type="domain" description="Cyclodeaminase/cyclohydrolase" evidence="1">
    <location>
        <begin position="7"/>
        <end position="184"/>
    </location>
</feature>
<evidence type="ECO:0000313" key="3">
    <source>
        <dbReference type="Proteomes" id="UP001057877"/>
    </source>
</evidence>
<sequence length="207" mass="22299">MRMYDQSIRSFLTEASSSSPTPGGGSAAALSAGLGASMGAMVANLTSGPKFDAVRNRMREIAREMEAAIERSEAVLRADIAAFSRFMDALALPKGTVGEQARRKQALEDAAAAAAEVPLSLMLLCHPLLIVLNEEAGAVNRNVISDWGIAAIMLEAAMQSAWLTVEINLKSMKNETAATQLRRRGEELLEQGEAMKRAVLEHVRKRM</sequence>
<dbReference type="InterPro" id="IPR007044">
    <property type="entry name" value="Cyclodeamin/CycHdrlase"/>
</dbReference>
<protein>
    <submittedName>
        <fullName evidence="2">Cyclodeaminase/cyclohydrolase family protein</fullName>
    </submittedName>
</protein>
<dbReference type="EMBL" id="CP091430">
    <property type="protein sequence ID" value="UVI28979.1"/>
    <property type="molecule type" value="Genomic_DNA"/>
</dbReference>
<dbReference type="Proteomes" id="UP001057877">
    <property type="component" value="Chromosome"/>
</dbReference>
<dbReference type="RefSeq" id="WP_258385066.1">
    <property type="nucleotide sequence ID" value="NZ_CP091430.1"/>
</dbReference>
<dbReference type="SUPFAM" id="SSF101262">
    <property type="entry name" value="Methenyltetrahydrofolate cyclohydrolase-like"/>
    <property type="match status" value="1"/>
</dbReference>
<proteinExistence type="predicted"/>
<evidence type="ECO:0000259" key="1">
    <source>
        <dbReference type="Pfam" id="PF04961"/>
    </source>
</evidence>
<keyword evidence="3" id="KW-1185">Reference proteome</keyword>
<evidence type="ECO:0000313" key="2">
    <source>
        <dbReference type="EMBL" id="UVI28979.1"/>
    </source>
</evidence>
<dbReference type="InterPro" id="IPR036178">
    <property type="entry name" value="Formintransfe-cycloase-like_sf"/>
</dbReference>